<evidence type="ECO:0000313" key="2">
    <source>
        <dbReference type="Proteomes" id="UP000182882"/>
    </source>
</evidence>
<proteinExistence type="predicted"/>
<dbReference type="EMBL" id="FNLN01000014">
    <property type="protein sequence ID" value="SDT97490.1"/>
    <property type="molecule type" value="Genomic_DNA"/>
</dbReference>
<name>A0A1H2EQU1_9PROT</name>
<sequence length="262" mass="29621">MMIEFIDSNGIKRTCVDGNNQYLTECAGTFPPYGQTWHLADTWNLDLAAKLIATGWPNVDIEADRLDAKLAICKRSDDAKGRLRAYSHYVELATVAIKDGILRDTDSPSAWLYWAQSKHYKIDHLTKYLGRSLSDKDAAFFAGIDAMLEPYLKPIDYGQAAPDVVDTTNKKNYQPPGITDGMVTITRLAITAAWEIEGEIKRKATAKEVIKRLQEWVKKNQHAELIEIIPRGVKWMTTAPDEKKYEIGACRATLKAWNKNRD</sequence>
<accession>A0A1H2EQU1</accession>
<dbReference type="AlphaFoldDB" id="A0A1H2EQU1"/>
<organism evidence="1 2">
    <name type="scientific">Nitrosomonas ureae</name>
    <dbReference type="NCBI Taxonomy" id="44577"/>
    <lineage>
        <taxon>Bacteria</taxon>
        <taxon>Pseudomonadati</taxon>
        <taxon>Pseudomonadota</taxon>
        <taxon>Betaproteobacteria</taxon>
        <taxon>Nitrosomonadales</taxon>
        <taxon>Nitrosomonadaceae</taxon>
        <taxon>Nitrosomonas</taxon>
    </lineage>
</organism>
<gene>
    <name evidence="1" type="ORF">SAMN05216406_11487</name>
</gene>
<dbReference type="Proteomes" id="UP000182882">
    <property type="component" value="Unassembled WGS sequence"/>
</dbReference>
<protein>
    <submittedName>
        <fullName evidence="1">Uncharacterized protein</fullName>
    </submittedName>
</protein>
<evidence type="ECO:0000313" key="1">
    <source>
        <dbReference type="EMBL" id="SDT97490.1"/>
    </source>
</evidence>
<keyword evidence="2" id="KW-1185">Reference proteome</keyword>
<reference evidence="2" key="1">
    <citation type="submission" date="2016-10" db="EMBL/GenBank/DDBJ databases">
        <authorList>
            <person name="Varghese N."/>
            <person name="Submissions S."/>
        </authorList>
    </citation>
    <scope>NUCLEOTIDE SEQUENCE [LARGE SCALE GENOMIC DNA]</scope>
    <source>
        <strain evidence="2">Nm10</strain>
    </source>
</reference>
<dbReference type="RefSeq" id="WP_062559494.1">
    <property type="nucleotide sequence ID" value="NZ_CP013341.1"/>
</dbReference>
<dbReference type="KEGG" id="nur:ATY38_11925"/>